<reference evidence="2 3" key="1">
    <citation type="submission" date="2024-09" db="EMBL/GenBank/DDBJ databases">
        <title>Chromosome-scale assembly of Riccia sorocarpa.</title>
        <authorList>
            <person name="Paukszto L."/>
        </authorList>
    </citation>
    <scope>NUCLEOTIDE SEQUENCE [LARGE SCALE GENOMIC DNA]</scope>
    <source>
        <strain evidence="2">LP-2024</strain>
        <tissue evidence="2">Aerial parts of the thallus</tissue>
    </source>
</reference>
<evidence type="ECO:0000313" key="2">
    <source>
        <dbReference type="EMBL" id="KAL3691301.1"/>
    </source>
</evidence>
<sequence>MTKQDYEMIVTYLENPDNFAAINGCDRKTKITGKTLTKVTAFGHMAVTLCAQGFVKCSGVIMGKKVARYVCTYKNARTFYLGTGSGLTEAEIAAGLTLEQKMNAKCHYFFRMHALFGARANVKPPAVGDAGLPAEMIFDDRDLCQDSQAAFQFSTAKLMLRGDEEEAADREEEPIDLSEVDEVNNQTAPVADAGKFFFETAMLDVTGGDAFYQTARAAEDGGPEMGNQTGRLAVDVETITRSDADRTSQQNRHPQQSRGDASVQSVDDVRSSGKTVRSRDRPPPPERKTSLITAYEKEVKEKLFLRKKAQDQKANFRNAILEDRRQAREQRERARIQEGIEAMRMARADCRSTLLAEMVKTRKKNGTLIQAVSEEYLEQLSSPTSLRIWDLIAVNLQDSGIQCTPLEAKVQWDSIAWGYLLIADHSDDCGATVYFDMTAEERTWSGLPHNFPKSWYDDIKAFYPRPL</sequence>
<protein>
    <submittedName>
        <fullName evidence="2">Uncharacterized protein</fullName>
    </submittedName>
</protein>
<evidence type="ECO:0000256" key="1">
    <source>
        <dbReference type="SAM" id="MobiDB-lite"/>
    </source>
</evidence>
<evidence type="ECO:0000313" key="3">
    <source>
        <dbReference type="Proteomes" id="UP001633002"/>
    </source>
</evidence>
<keyword evidence="3" id="KW-1185">Reference proteome</keyword>
<gene>
    <name evidence="2" type="ORF">R1sor_004952</name>
</gene>
<feature type="region of interest" description="Disordered" evidence="1">
    <location>
        <begin position="241"/>
        <end position="291"/>
    </location>
</feature>
<dbReference type="PANTHER" id="PTHR33246:SF51">
    <property type="entry name" value="MYB_SANT-LIKE DOMAIN-CONTAINING PROTEIN"/>
    <property type="match status" value="1"/>
</dbReference>
<dbReference type="AlphaFoldDB" id="A0ABD3HMG2"/>
<name>A0ABD3HMG2_9MARC</name>
<feature type="compositionally biased region" description="Basic and acidic residues" evidence="1">
    <location>
        <begin position="267"/>
        <end position="291"/>
    </location>
</feature>
<accession>A0ABD3HMG2</accession>
<organism evidence="2 3">
    <name type="scientific">Riccia sorocarpa</name>
    <dbReference type="NCBI Taxonomy" id="122646"/>
    <lineage>
        <taxon>Eukaryota</taxon>
        <taxon>Viridiplantae</taxon>
        <taxon>Streptophyta</taxon>
        <taxon>Embryophyta</taxon>
        <taxon>Marchantiophyta</taxon>
        <taxon>Marchantiopsida</taxon>
        <taxon>Marchantiidae</taxon>
        <taxon>Marchantiales</taxon>
        <taxon>Ricciaceae</taxon>
        <taxon>Riccia</taxon>
    </lineage>
</organism>
<dbReference type="EMBL" id="JBJQOH010000003">
    <property type="protein sequence ID" value="KAL3691301.1"/>
    <property type="molecule type" value="Genomic_DNA"/>
</dbReference>
<proteinExistence type="predicted"/>
<dbReference type="PANTHER" id="PTHR33246">
    <property type="entry name" value="CCHC-TYPE DOMAIN-CONTAINING PROTEIN"/>
    <property type="match status" value="1"/>
</dbReference>
<dbReference type="Proteomes" id="UP001633002">
    <property type="component" value="Unassembled WGS sequence"/>
</dbReference>
<feature type="compositionally biased region" description="Polar residues" evidence="1">
    <location>
        <begin position="247"/>
        <end position="265"/>
    </location>
</feature>
<comment type="caution">
    <text evidence="2">The sequence shown here is derived from an EMBL/GenBank/DDBJ whole genome shotgun (WGS) entry which is preliminary data.</text>
</comment>